<dbReference type="Proteomes" id="UP000633814">
    <property type="component" value="Unassembled WGS sequence"/>
</dbReference>
<dbReference type="RefSeq" id="WP_226751412.1">
    <property type="nucleotide sequence ID" value="NZ_JAEINI020000006.1"/>
</dbReference>
<protein>
    <submittedName>
        <fullName evidence="2">MFS transporter</fullName>
    </submittedName>
</protein>
<dbReference type="NCBIfam" id="NF041646">
    <property type="entry name" value="VC0807_fam"/>
    <property type="match status" value="1"/>
</dbReference>
<comment type="caution">
    <text evidence="2">The sequence shown here is derived from an EMBL/GenBank/DDBJ whole genome shotgun (WGS) entry which is preliminary data.</text>
</comment>
<reference evidence="2 3" key="1">
    <citation type="submission" date="2021-10" db="EMBL/GenBank/DDBJ databases">
        <title>Alishewanella koreense sp. nov. isolated from seawater of southwestern coast in South Korea and the proposal for the reclassification of Rheinheimera perlucida and Rheinheimera tuosuensis as Arsukibacterium perlucida and Arsukibacterium tuosuensis.</title>
        <authorList>
            <person name="Kim K.H."/>
            <person name="Ruan W."/>
            <person name="Kim K.R."/>
            <person name="Baek J.H."/>
            <person name="Jeon C.O."/>
        </authorList>
    </citation>
    <scope>NUCLEOTIDE SEQUENCE [LARGE SCALE GENOMIC DNA]</scope>
    <source>
        <strain evidence="2 3">16-MA</strain>
    </source>
</reference>
<feature type="transmembrane region" description="Helical" evidence="1">
    <location>
        <begin position="99"/>
        <end position="120"/>
    </location>
</feature>
<sequence>MTSETRPTPAKKSTGLISNLLLNVVIPAIILSKFSGEEYLGPVWGIVVALAFPIGFGIWDLRQAGKVNFFSVLGVISVLLTGGIALLQLDAAYIAIKEAAIPGALGLAVLISQYTPYPLVKKFLLNGELLDNDKLYAALDAQQQRAQFEKKMAIAGYLVASSFFLSSALNYILAKVILVSPPGSTAFNEELGTMTWLSYPVIVLPSMLVLFFAMWFMFSSISKLTGQELDTFMHQP</sequence>
<gene>
    <name evidence="2" type="ORF">JAO78_011050</name>
</gene>
<dbReference type="InterPro" id="IPR016870">
    <property type="entry name" value="UCP028137"/>
</dbReference>
<keyword evidence="1" id="KW-0472">Membrane</keyword>
<keyword evidence="1" id="KW-0812">Transmembrane</keyword>
<feature type="transmembrane region" description="Helical" evidence="1">
    <location>
        <begin position="43"/>
        <end position="61"/>
    </location>
</feature>
<keyword evidence="3" id="KW-1185">Reference proteome</keyword>
<evidence type="ECO:0000313" key="2">
    <source>
        <dbReference type="EMBL" id="MCB5227351.1"/>
    </source>
</evidence>
<evidence type="ECO:0000313" key="3">
    <source>
        <dbReference type="Proteomes" id="UP000633814"/>
    </source>
</evidence>
<dbReference type="PIRSF" id="PIRSF028137">
    <property type="entry name" value="UCP028137"/>
    <property type="match status" value="1"/>
</dbReference>
<dbReference type="EMBL" id="JAEINI020000006">
    <property type="protein sequence ID" value="MCB5227351.1"/>
    <property type="molecule type" value="Genomic_DNA"/>
</dbReference>
<feature type="transmembrane region" description="Helical" evidence="1">
    <location>
        <begin position="12"/>
        <end position="31"/>
    </location>
</feature>
<feature type="transmembrane region" description="Helical" evidence="1">
    <location>
        <begin position="154"/>
        <end position="177"/>
    </location>
</feature>
<proteinExistence type="predicted"/>
<keyword evidence="1" id="KW-1133">Transmembrane helix</keyword>
<name>A0ABS8C4W5_9ALTE</name>
<organism evidence="2 3">
    <name type="scientific">Alishewanella maricola</name>
    <dbReference type="NCBI Taxonomy" id="2795740"/>
    <lineage>
        <taxon>Bacteria</taxon>
        <taxon>Pseudomonadati</taxon>
        <taxon>Pseudomonadota</taxon>
        <taxon>Gammaproteobacteria</taxon>
        <taxon>Alteromonadales</taxon>
        <taxon>Alteromonadaceae</taxon>
        <taxon>Alishewanella</taxon>
    </lineage>
</organism>
<feature type="transmembrane region" description="Helical" evidence="1">
    <location>
        <begin position="197"/>
        <end position="218"/>
    </location>
</feature>
<evidence type="ECO:0000256" key="1">
    <source>
        <dbReference type="SAM" id="Phobius"/>
    </source>
</evidence>
<accession>A0ABS8C4W5</accession>
<feature type="transmembrane region" description="Helical" evidence="1">
    <location>
        <begin position="68"/>
        <end position="87"/>
    </location>
</feature>